<keyword evidence="14" id="KW-1185">Reference proteome</keyword>
<dbReference type="PRINTS" id="PR00906">
    <property type="entry name" value="SECA"/>
</dbReference>
<dbReference type="InterPro" id="IPR014018">
    <property type="entry name" value="SecA_motor_DEAD"/>
</dbReference>
<comment type="subcellular location">
    <subcellularLocation>
        <location evidence="1">Membrane</location>
        <topology evidence="1">Peripheral membrane protein</topology>
    </subcellularLocation>
</comment>
<dbReference type="SUPFAM" id="SSF81767">
    <property type="entry name" value="Pre-protein crosslinking domain of SecA"/>
    <property type="match status" value="1"/>
</dbReference>
<dbReference type="Gene3D" id="1.10.3060.10">
    <property type="entry name" value="Helical scaffold and wing domains of SecA"/>
    <property type="match status" value="2"/>
</dbReference>
<evidence type="ECO:0000256" key="4">
    <source>
        <dbReference type="ARBA" id="ARBA00022741"/>
    </source>
</evidence>
<dbReference type="InterPro" id="IPR011115">
    <property type="entry name" value="SecA_DEAD"/>
</dbReference>
<dbReference type="PANTHER" id="PTHR30612">
    <property type="entry name" value="SECA INNER MEMBRANE COMPONENT OF SEC PROTEIN SECRETION SYSTEM"/>
    <property type="match status" value="1"/>
</dbReference>
<organism evidence="13 14">
    <name type="scientific">Tetraparma gracilis</name>
    <dbReference type="NCBI Taxonomy" id="2962635"/>
    <lineage>
        <taxon>Eukaryota</taxon>
        <taxon>Sar</taxon>
        <taxon>Stramenopiles</taxon>
        <taxon>Ochrophyta</taxon>
        <taxon>Bolidophyceae</taxon>
        <taxon>Parmales</taxon>
        <taxon>Triparmaceae</taxon>
        <taxon>Tetraparma</taxon>
    </lineage>
</organism>
<dbReference type="Proteomes" id="UP001165060">
    <property type="component" value="Unassembled WGS sequence"/>
</dbReference>
<dbReference type="InterPro" id="IPR014001">
    <property type="entry name" value="Helicase_ATP-bd"/>
</dbReference>
<accession>A0ABQ6M9P9</accession>
<dbReference type="InterPro" id="IPR020937">
    <property type="entry name" value="SecA_CS"/>
</dbReference>
<dbReference type="EMBL" id="BRYB01003876">
    <property type="protein sequence ID" value="GMI22106.1"/>
    <property type="molecule type" value="Genomic_DNA"/>
</dbReference>
<dbReference type="SUPFAM" id="SSF81886">
    <property type="entry name" value="Helical scaffold and wing domains of SecA"/>
    <property type="match status" value="1"/>
</dbReference>
<evidence type="ECO:0000313" key="13">
    <source>
        <dbReference type="EMBL" id="GMI22106.1"/>
    </source>
</evidence>
<dbReference type="InterPro" id="IPR027417">
    <property type="entry name" value="P-loop_NTPase"/>
</dbReference>
<dbReference type="InterPro" id="IPR011116">
    <property type="entry name" value="SecA_Wing/Scaffold"/>
</dbReference>
<dbReference type="PROSITE" id="PS51192">
    <property type="entry name" value="HELICASE_ATP_BIND_1"/>
    <property type="match status" value="1"/>
</dbReference>
<evidence type="ECO:0000256" key="10">
    <source>
        <dbReference type="SAM" id="SignalP"/>
    </source>
</evidence>
<dbReference type="InterPro" id="IPR011130">
    <property type="entry name" value="SecA_preprotein_X-link_dom"/>
</dbReference>
<evidence type="ECO:0000259" key="12">
    <source>
        <dbReference type="PROSITE" id="PS51196"/>
    </source>
</evidence>
<keyword evidence="7" id="KW-1278">Translocase</keyword>
<keyword evidence="9" id="KW-0472">Membrane</keyword>
<evidence type="ECO:0000256" key="5">
    <source>
        <dbReference type="ARBA" id="ARBA00022840"/>
    </source>
</evidence>
<dbReference type="HAMAP" id="MF_01382">
    <property type="entry name" value="SecA"/>
    <property type="match status" value="1"/>
</dbReference>
<evidence type="ECO:0008006" key="15">
    <source>
        <dbReference type="Google" id="ProtNLM"/>
    </source>
</evidence>
<dbReference type="Pfam" id="PF21090">
    <property type="entry name" value="P-loop_SecA"/>
    <property type="match status" value="1"/>
</dbReference>
<keyword evidence="8" id="KW-0811">Translocation</keyword>
<keyword evidence="10" id="KW-0732">Signal</keyword>
<protein>
    <recommendedName>
        <fullName evidence="15">Protein translocase subunit SecA</fullName>
    </recommendedName>
</protein>
<feature type="chain" id="PRO_5046498091" description="Protein translocase subunit SecA" evidence="10">
    <location>
        <begin position="18"/>
        <end position="859"/>
    </location>
</feature>
<dbReference type="SMART" id="SM00957">
    <property type="entry name" value="SecA_DEAD"/>
    <property type="match status" value="1"/>
</dbReference>
<dbReference type="Pfam" id="PF07516">
    <property type="entry name" value="SecA_SW"/>
    <property type="match status" value="2"/>
</dbReference>
<keyword evidence="4" id="KW-0547">Nucleotide-binding</keyword>
<dbReference type="PROSITE" id="PS01312">
    <property type="entry name" value="SECA"/>
    <property type="match status" value="1"/>
</dbReference>
<keyword evidence="3" id="KW-0813">Transport</keyword>
<evidence type="ECO:0000259" key="11">
    <source>
        <dbReference type="PROSITE" id="PS51192"/>
    </source>
</evidence>
<feature type="domain" description="Helicase ATP-binding" evidence="11">
    <location>
        <begin position="110"/>
        <end position="271"/>
    </location>
</feature>
<dbReference type="Gene3D" id="3.90.1440.10">
    <property type="entry name" value="SecA, preprotein cross-linking domain"/>
    <property type="match status" value="1"/>
</dbReference>
<proteinExistence type="inferred from homology"/>
<dbReference type="InterPro" id="IPR036266">
    <property type="entry name" value="SecA_Wing/Scaffold_sf"/>
</dbReference>
<dbReference type="InterPro" id="IPR000185">
    <property type="entry name" value="SecA"/>
</dbReference>
<reference evidence="13 14" key="1">
    <citation type="journal article" date="2023" name="Commun. Biol.">
        <title>Genome analysis of Parmales, the sister group of diatoms, reveals the evolutionary specialization of diatoms from phago-mixotrophs to photoautotrophs.</title>
        <authorList>
            <person name="Ban H."/>
            <person name="Sato S."/>
            <person name="Yoshikawa S."/>
            <person name="Yamada K."/>
            <person name="Nakamura Y."/>
            <person name="Ichinomiya M."/>
            <person name="Sato N."/>
            <person name="Blanc-Mathieu R."/>
            <person name="Endo H."/>
            <person name="Kuwata A."/>
            <person name="Ogata H."/>
        </authorList>
    </citation>
    <scope>NUCLEOTIDE SEQUENCE [LARGE SCALE GENOMIC DNA]</scope>
</reference>
<dbReference type="Pfam" id="PF07517">
    <property type="entry name" value="SecA_DEAD"/>
    <property type="match status" value="1"/>
</dbReference>
<feature type="signal peptide" evidence="10">
    <location>
        <begin position="1"/>
        <end position="17"/>
    </location>
</feature>
<dbReference type="Gene3D" id="3.40.50.300">
    <property type="entry name" value="P-loop containing nucleotide triphosphate hydrolases"/>
    <property type="match status" value="2"/>
</dbReference>
<evidence type="ECO:0000256" key="8">
    <source>
        <dbReference type="ARBA" id="ARBA00023010"/>
    </source>
</evidence>
<evidence type="ECO:0000313" key="14">
    <source>
        <dbReference type="Proteomes" id="UP001165060"/>
    </source>
</evidence>
<feature type="domain" description="SecA family profile" evidence="12">
    <location>
        <begin position="23"/>
        <end position="702"/>
    </location>
</feature>
<dbReference type="CDD" id="cd17928">
    <property type="entry name" value="DEXDc_SecA"/>
    <property type="match status" value="1"/>
</dbReference>
<evidence type="ECO:0000256" key="6">
    <source>
        <dbReference type="ARBA" id="ARBA00022927"/>
    </source>
</evidence>
<evidence type="ECO:0000256" key="7">
    <source>
        <dbReference type="ARBA" id="ARBA00022967"/>
    </source>
</evidence>
<comment type="similarity">
    <text evidence="2">Belongs to the SecA family.</text>
</comment>
<evidence type="ECO:0000256" key="2">
    <source>
        <dbReference type="ARBA" id="ARBA00007650"/>
    </source>
</evidence>
<dbReference type="PANTHER" id="PTHR30612:SF0">
    <property type="entry name" value="CHLOROPLAST PROTEIN-TRANSPORTING ATPASE"/>
    <property type="match status" value="1"/>
</dbReference>
<evidence type="ECO:0000256" key="9">
    <source>
        <dbReference type="ARBA" id="ARBA00023136"/>
    </source>
</evidence>
<evidence type="ECO:0000256" key="1">
    <source>
        <dbReference type="ARBA" id="ARBA00004170"/>
    </source>
</evidence>
<name>A0ABQ6M9P9_9STRA</name>
<keyword evidence="6" id="KW-0653">Protein transport</keyword>
<dbReference type="SMART" id="SM00958">
    <property type="entry name" value="SecA_PP_bind"/>
    <property type="match status" value="1"/>
</dbReference>
<sequence length="859" mass="92541">MRHLCALLLLLLQPSLQFFAPPPTFAPGRACPSRLRAAAAPTVSPAVIEALEPTLDALSDADLRARTASLRSQLSPGTPPPPALLAEAFAVAREASWRVLSLRHYPVQLAAALALQSLLLAEMATGEGKTLTTLLPGYLNALRGGTVVVAPNEYLARRDSELLGQVYRFLGVSVGLVTAGMSDGEKRDNYGRDVVYVTNSELGFDYLRSNLALSPGAVSFPPSLFERFVIVDEADSVLIDEARTPLVISKATPTASTKYATAAKLAAGLSSPSHYKVDAKAKNVILTEKGYGDSEAALGVPSLFETGADGAWAPFVVNAVKAKELFAPGVDYQVSPSAIELIDAFSGRVLPGRKYADGLHQALEAKHGIEVSARSSVIAKISFQAFFSMFPNLSAMTGTASTSADEFERVYKLKVVPIPTALPLARRDYADVIFKTRKAADDALVKEVLAAQPRPCLIGTTSVAQSERIVQELKLNGGIEAKLLNAEKQNADREGEIVGQAGRLGSVTVATNMAGRGTDIKLGGDASSLTAIYARGVLAPSLLNSTAIASLPPPPPDGYFPVLPDPSKLAAAAALFPPAALTAKDLEALIVVATDTTESDDDEKHVLALREALGEVKAAFKEVTDAEKEQVLEMGGLYIMGTNRHESPRIDLQLRGRAGRQGDPGTSRFFLSFEDEMFVTFGGDKFTSILKFFRVDDDMPIEAKQVTETLDKVQGQVEEQNMEIRGNIADFDEVLNQQRLVVYSLRKDVASMGADELADFFKKWCVQTVADIAKAENPPDKTAALIVQYTEFLRYLILVTFDDGFAGHLSRMESLIETVTLKGYRGLDPKLEYQSDGFDLFKGLLDNVRRNSVFSVFNN</sequence>
<keyword evidence="5" id="KW-0067">ATP-binding</keyword>
<dbReference type="Pfam" id="PF01043">
    <property type="entry name" value="SecA_PP_bind"/>
    <property type="match status" value="1"/>
</dbReference>
<dbReference type="PROSITE" id="PS51196">
    <property type="entry name" value="SECA_MOTOR_DEAD"/>
    <property type="match status" value="1"/>
</dbReference>
<dbReference type="InterPro" id="IPR044722">
    <property type="entry name" value="SecA_SF2_C"/>
</dbReference>
<comment type="caution">
    <text evidence="13">The sequence shown here is derived from an EMBL/GenBank/DDBJ whole genome shotgun (WGS) entry which is preliminary data.</text>
</comment>
<gene>
    <name evidence="13" type="ORF">TeGR_g10187</name>
</gene>
<dbReference type="SUPFAM" id="SSF52540">
    <property type="entry name" value="P-loop containing nucleoside triphosphate hydrolases"/>
    <property type="match status" value="2"/>
</dbReference>
<evidence type="ECO:0000256" key="3">
    <source>
        <dbReference type="ARBA" id="ARBA00022448"/>
    </source>
</evidence>
<dbReference type="InterPro" id="IPR036670">
    <property type="entry name" value="SecA_X-link_sf"/>
</dbReference>